<dbReference type="InterPro" id="IPR027396">
    <property type="entry name" value="DsrEFH-like"/>
</dbReference>
<dbReference type="RefSeq" id="WP_094787407.1">
    <property type="nucleotide sequence ID" value="NZ_NDXW01000001.1"/>
</dbReference>
<keyword evidence="1" id="KW-0808">Transferase</keyword>
<dbReference type="GO" id="GO:0016740">
    <property type="term" value="F:transferase activity"/>
    <property type="evidence" value="ECO:0007669"/>
    <property type="project" value="UniProtKB-KW"/>
</dbReference>
<dbReference type="SUPFAM" id="SSF75169">
    <property type="entry name" value="DsrEFH-like"/>
    <property type="match status" value="1"/>
</dbReference>
<dbReference type="Pfam" id="PF04077">
    <property type="entry name" value="DsrH"/>
    <property type="match status" value="1"/>
</dbReference>
<evidence type="ECO:0000313" key="2">
    <source>
        <dbReference type="Proteomes" id="UP000257039"/>
    </source>
</evidence>
<proteinExistence type="predicted"/>
<dbReference type="Proteomes" id="UP000257039">
    <property type="component" value="Unassembled WGS sequence"/>
</dbReference>
<organism evidence="1 2">
    <name type="scientific">Zooshikella ganghwensis</name>
    <dbReference type="NCBI Taxonomy" id="202772"/>
    <lineage>
        <taxon>Bacteria</taxon>
        <taxon>Pseudomonadati</taxon>
        <taxon>Pseudomonadota</taxon>
        <taxon>Gammaproteobacteria</taxon>
        <taxon>Oceanospirillales</taxon>
        <taxon>Zooshikellaceae</taxon>
        <taxon>Zooshikella</taxon>
    </lineage>
</organism>
<dbReference type="GO" id="GO:0002143">
    <property type="term" value="P:tRNA wobble position uridine thiolation"/>
    <property type="evidence" value="ECO:0007669"/>
    <property type="project" value="InterPro"/>
</dbReference>
<comment type="caution">
    <text evidence="1">The sequence shown here is derived from an EMBL/GenBank/DDBJ whole genome shotgun (WGS) entry which is preliminary data.</text>
</comment>
<sequence>MAILHTVNKSAASHPALEQCLATMQADSALLLIENGVLNAINEGLKADQLALLAAQKRLYVLEVDAIARGITQRLLPNTQLVDDSEFVRLCTVFDTVQSWY</sequence>
<evidence type="ECO:0000313" key="1">
    <source>
        <dbReference type="EMBL" id="RDH44209.1"/>
    </source>
</evidence>
<dbReference type="AlphaFoldDB" id="A0A4P9VNI6"/>
<accession>A0A4P9VNI6</accession>
<gene>
    <name evidence="1" type="primary">dsrH</name>
    <name evidence="1" type="ORF">B9G39_12540</name>
</gene>
<name>A0A4P9VNI6_9GAMM</name>
<dbReference type="EMBL" id="NDXW01000001">
    <property type="protein sequence ID" value="RDH44209.1"/>
    <property type="molecule type" value="Genomic_DNA"/>
</dbReference>
<dbReference type="Gene3D" id="3.40.1260.10">
    <property type="entry name" value="DsrEFH-like"/>
    <property type="match status" value="1"/>
</dbReference>
<dbReference type="GO" id="GO:1990228">
    <property type="term" value="C:sulfurtransferase complex"/>
    <property type="evidence" value="ECO:0007669"/>
    <property type="project" value="TreeGrafter"/>
</dbReference>
<dbReference type="NCBIfam" id="TIGR03011">
    <property type="entry name" value="sulf_tusB_dsrH"/>
    <property type="match status" value="1"/>
</dbReference>
<dbReference type="PANTHER" id="PTHR37526:SF1">
    <property type="entry name" value="PROTEIN TUSB"/>
    <property type="match status" value="1"/>
</dbReference>
<keyword evidence="2" id="KW-1185">Reference proteome</keyword>
<protein>
    <submittedName>
        <fullName evidence="1">Sulfurtransferase complex subunit TusB</fullName>
    </submittedName>
</protein>
<dbReference type="InterPro" id="IPR007215">
    <property type="entry name" value="Sulphur_relay_TusB/DsrH"/>
</dbReference>
<reference evidence="1 2" key="1">
    <citation type="submission" date="2017-04" db="EMBL/GenBank/DDBJ databases">
        <title>Draft genome sequence of Zooshikella ganghwensis VG4 isolated from Red Sea sediments.</title>
        <authorList>
            <person name="Rehman Z."/>
            <person name="Alam I."/>
            <person name="Kamau A."/>
            <person name="Bajic V."/>
            <person name="Leiknes T."/>
        </authorList>
    </citation>
    <scope>NUCLEOTIDE SEQUENCE [LARGE SCALE GENOMIC DNA]</scope>
    <source>
        <strain evidence="1 2">VG4</strain>
    </source>
</reference>
<dbReference type="PANTHER" id="PTHR37526">
    <property type="entry name" value="PROTEIN TUSB"/>
    <property type="match status" value="1"/>
</dbReference>